<dbReference type="Proteomes" id="UP001230207">
    <property type="component" value="Unassembled WGS sequence"/>
</dbReference>
<comment type="caution">
    <text evidence="5">The sequence shown here is derived from an EMBL/GenBank/DDBJ whole genome shotgun (WGS) entry which is preliminary data.</text>
</comment>
<comment type="subcellular location">
    <subcellularLocation>
        <location evidence="1">Secreted</location>
    </subcellularLocation>
</comment>
<dbReference type="PANTHER" id="PTHR38340:SF1">
    <property type="entry name" value="S-LAYER PROTEIN"/>
    <property type="match status" value="1"/>
</dbReference>
<dbReference type="PRINTS" id="PR00313">
    <property type="entry name" value="CABNDNGRPT"/>
</dbReference>
<name>A0ABU0BQZ1_9HYPH</name>
<dbReference type="InterPro" id="IPR050557">
    <property type="entry name" value="RTX_toxin/Mannuronan_C5-epim"/>
</dbReference>
<dbReference type="Gene3D" id="1.10.530.40">
    <property type="match status" value="1"/>
</dbReference>
<accession>A0ABU0BQZ1</accession>
<dbReference type="InterPro" id="IPR023347">
    <property type="entry name" value="Lysozyme_dom_sf"/>
</dbReference>
<dbReference type="Gene3D" id="2.150.10.10">
    <property type="entry name" value="Serralysin-like metalloprotease, C-terminal"/>
    <property type="match status" value="1"/>
</dbReference>
<keyword evidence="2" id="KW-0964">Secreted</keyword>
<keyword evidence="3" id="KW-0929">Antimicrobial</keyword>
<dbReference type="EMBL" id="JAUSVF010000001">
    <property type="protein sequence ID" value="MDQ0320650.1"/>
    <property type="molecule type" value="Genomic_DNA"/>
</dbReference>
<dbReference type="RefSeq" id="WP_307230590.1">
    <property type="nucleotide sequence ID" value="NZ_JAUSVF010000001.1"/>
</dbReference>
<dbReference type="InterPro" id="IPR011049">
    <property type="entry name" value="Serralysin-like_metalloprot_C"/>
</dbReference>
<evidence type="ECO:0000313" key="6">
    <source>
        <dbReference type="Proteomes" id="UP001230207"/>
    </source>
</evidence>
<proteinExistence type="predicted"/>
<dbReference type="SUPFAM" id="SSF51120">
    <property type="entry name" value="beta-Roll"/>
    <property type="match status" value="1"/>
</dbReference>
<dbReference type="PANTHER" id="PTHR38340">
    <property type="entry name" value="S-LAYER PROTEIN"/>
    <property type="match status" value="1"/>
</dbReference>
<evidence type="ECO:0000256" key="4">
    <source>
        <dbReference type="ARBA" id="ARBA00022638"/>
    </source>
</evidence>
<organism evidence="5 6">
    <name type="scientific">Pararhizobium capsulatum DSM 1112</name>
    <dbReference type="NCBI Taxonomy" id="1121113"/>
    <lineage>
        <taxon>Bacteria</taxon>
        <taxon>Pseudomonadati</taxon>
        <taxon>Pseudomonadota</taxon>
        <taxon>Alphaproteobacteria</taxon>
        <taxon>Hyphomicrobiales</taxon>
        <taxon>Rhizobiaceae</taxon>
        <taxon>Rhizobium/Agrobacterium group</taxon>
        <taxon>Pararhizobium</taxon>
    </lineage>
</organism>
<keyword evidence="6" id="KW-1185">Reference proteome</keyword>
<evidence type="ECO:0000313" key="5">
    <source>
        <dbReference type="EMBL" id="MDQ0320650.1"/>
    </source>
</evidence>
<evidence type="ECO:0000256" key="3">
    <source>
        <dbReference type="ARBA" id="ARBA00022529"/>
    </source>
</evidence>
<evidence type="ECO:0008006" key="7">
    <source>
        <dbReference type="Google" id="ProtNLM"/>
    </source>
</evidence>
<dbReference type="Pfam" id="PF00353">
    <property type="entry name" value="HemolysinCabind"/>
    <property type="match status" value="2"/>
</dbReference>
<sequence length="623" mass="66670">MTTRIHRGYFFRKVNMALTGLTKIDKEDFFSKTAAFLKQWENAGLIGKTAPSIAGGIHDDSRQIPTVGYGLNLKATSLTEIDKAFRLALTGKVDGKLSKLQESGLDIMQAWKADKTPTTAEDVALINKSQGKAGTTAGKKALQSLWLTDAQANRLLEAKLKGYSGLFPSVEKGMIMALAKYNVSPPAQSEERLVLLSLYYNAPSLIGPGIAKAIATDNHAHFWYEVRFNHANYASRGLQNRRESESNKIGILAQEDRKDAAIVLKAMDFLFDRTGGATSVYEKIAARDKIILASELDNKNKTTDSITEARKQTLEAQISSYMKVLSDKYAGGEKLHFVQVGGSGNDTFTAGIADYAALDSKTWRNETNTNDLVIAGDGNNTVKTGGGNDWVTSGKGKDTIDLGDGNDHVSAGSGNDVIDGGKGADVMDGGKGYDTYMVDNSGDRVLDSDGGRIKTGISLKNLTKNIDTYTNLKSGLTHTLKIDDAKLPANTDGVTFEGSGGNDAYRLSLSDDDLTLRFTTGSGSDGIVLTARENPDIGLTVIIANDATSTDRFDLSAFGAMSFEAFSGKADDAGHFYYKLTSQSGASMMALFHGDSNADGIVTLHQSVSISSSLGLTDGMFVV</sequence>
<keyword evidence="4" id="KW-0081">Bacteriolytic enzyme</keyword>
<dbReference type="InterPro" id="IPR001343">
    <property type="entry name" value="Hemolysn_Ca-bd"/>
</dbReference>
<gene>
    <name evidence="5" type="ORF">QO002_002788</name>
</gene>
<evidence type="ECO:0000256" key="1">
    <source>
        <dbReference type="ARBA" id="ARBA00004613"/>
    </source>
</evidence>
<evidence type="ECO:0000256" key="2">
    <source>
        <dbReference type="ARBA" id="ARBA00022525"/>
    </source>
</evidence>
<reference evidence="5 6" key="1">
    <citation type="submission" date="2023-07" db="EMBL/GenBank/DDBJ databases">
        <title>Genomic Encyclopedia of Type Strains, Phase IV (KMG-IV): sequencing the most valuable type-strain genomes for metagenomic binning, comparative biology and taxonomic classification.</title>
        <authorList>
            <person name="Goeker M."/>
        </authorList>
    </citation>
    <scope>NUCLEOTIDE SEQUENCE [LARGE SCALE GENOMIC DNA]</scope>
    <source>
        <strain evidence="5 6">DSM 1112</strain>
    </source>
</reference>
<protein>
    <recommendedName>
        <fullName evidence="7">Hemolysin-type calcium-binding repeat-containing protein</fullName>
    </recommendedName>
</protein>